<dbReference type="Pfam" id="PF00702">
    <property type="entry name" value="Hydrolase"/>
    <property type="match status" value="1"/>
</dbReference>
<dbReference type="GO" id="GO:0005829">
    <property type="term" value="C:cytosol"/>
    <property type="evidence" value="ECO:0007669"/>
    <property type="project" value="TreeGrafter"/>
</dbReference>
<dbReference type="SFLD" id="SFLDS00003">
    <property type="entry name" value="Haloacid_Dehalogenase"/>
    <property type="match status" value="1"/>
</dbReference>
<dbReference type="GO" id="GO:0008967">
    <property type="term" value="F:phosphoglycolate phosphatase activity"/>
    <property type="evidence" value="ECO:0007669"/>
    <property type="project" value="TreeGrafter"/>
</dbReference>
<dbReference type="InterPro" id="IPR036412">
    <property type="entry name" value="HAD-like_sf"/>
</dbReference>
<reference evidence="1 2" key="1">
    <citation type="submission" date="2017-05" db="EMBL/GenBank/DDBJ databases">
        <title>Acinetobacter populi ANC 5415 (= PBJ7), whole genome shotgun sequencing project.</title>
        <authorList>
            <person name="Nemec A."/>
            <person name="Radolfova-Krizova L."/>
        </authorList>
    </citation>
    <scope>NUCLEOTIDE SEQUENCE [LARGE SCALE GENOMIC DNA]</scope>
    <source>
        <strain evidence="1 2">PBJ7</strain>
    </source>
</reference>
<dbReference type="InterPro" id="IPR023214">
    <property type="entry name" value="HAD_sf"/>
</dbReference>
<dbReference type="InterPro" id="IPR050155">
    <property type="entry name" value="HAD-like_hydrolase_sf"/>
</dbReference>
<sequence>MSNVANFIHDTTPQCVLFDMDGTLLDLAFDNYIWMQLVPKLWAEQNQCDIATAKQRLYQFYLDNQGHLHWYSSQFWQQQLGIDVLALQYAHRHLIRARPYCFELLEQLKQRHIECWLVTNADQATLALKLETVPLHPYFKHIVSSESLGAAKEQQQFWHSLKQRHDFDPRHSVFIDDNYQVLASAKQFGIGQLISIAQPDSSEPHAVTQRLAQNEFIHLHQLTDLLDLIHLNSIF</sequence>
<protein>
    <recommendedName>
        <fullName evidence="3">Haloacid dehalogenase</fullName>
    </recommendedName>
</protein>
<keyword evidence="2" id="KW-1185">Reference proteome</keyword>
<evidence type="ECO:0000313" key="2">
    <source>
        <dbReference type="Proteomes" id="UP000196536"/>
    </source>
</evidence>
<dbReference type="NCBIfam" id="TIGR01509">
    <property type="entry name" value="HAD-SF-IA-v3"/>
    <property type="match status" value="1"/>
</dbReference>
<evidence type="ECO:0000313" key="1">
    <source>
        <dbReference type="EMBL" id="OUY06113.1"/>
    </source>
</evidence>
<dbReference type="SUPFAM" id="SSF56784">
    <property type="entry name" value="HAD-like"/>
    <property type="match status" value="1"/>
</dbReference>
<organism evidence="1 2">
    <name type="scientific">Acinetobacter populi</name>
    <dbReference type="NCBI Taxonomy" id="1582270"/>
    <lineage>
        <taxon>Bacteria</taxon>
        <taxon>Pseudomonadati</taxon>
        <taxon>Pseudomonadota</taxon>
        <taxon>Gammaproteobacteria</taxon>
        <taxon>Moraxellales</taxon>
        <taxon>Moraxellaceae</taxon>
        <taxon>Acinetobacter</taxon>
    </lineage>
</organism>
<dbReference type="Gene3D" id="3.40.50.1000">
    <property type="entry name" value="HAD superfamily/HAD-like"/>
    <property type="match status" value="1"/>
</dbReference>
<dbReference type="GO" id="GO:0006281">
    <property type="term" value="P:DNA repair"/>
    <property type="evidence" value="ECO:0007669"/>
    <property type="project" value="TreeGrafter"/>
</dbReference>
<gene>
    <name evidence="1" type="ORF">CAP51_14995</name>
</gene>
<dbReference type="EMBL" id="NEXX01000006">
    <property type="protein sequence ID" value="OUY06113.1"/>
    <property type="molecule type" value="Genomic_DNA"/>
</dbReference>
<dbReference type="OrthoDB" id="9773910at2"/>
<comment type="caution">
    <text evidence="1">The sequence shown here is derived from an EMBL/GenBank/DDBJ whole genome shotgun (WGS) entry which is preliminary data.</text>
</comment>
<evidence type="ECO:0008006" key="3">
    <source>
        <dbReference type="Google" id="ProtNLM"/>
    </source>
</evidence>
<dbReference type="PANTHER" id="PTHR43434:SF3">
    <property type="entry name" value="GMP_IMP NUCLEOTIDASE YRFG"/>
    <property type="match status" value="1"/>
</dbReference>
<dbReference type="AlphaFoldDB" id="A0A1Z9YVA3"/>
<dbReference type="InterPro" id="IPR006439">
    <property type="entry name" value="HAD-SF_hydro_IA"/>
</dbReference>
<dbReference type="RefSeq" id="WP_087621667.1">
    <property type="nucleotide sequence ID" value="NZ_NEXX01000006.1"/>
</dbReference>
<dbReference type="SFLD" id="SFLDG01129">
    <property type="entry name" value="C1.5:_HAD__Beta-PGM__Phosphata"/>
    <property type="match status" value="1"/>
</dbReference>
<accession>A0A1Z9YVA3</accession>
<name>A0A1Z9YVA3_9GAMM</name>
<dbReference type="Proteomes" id="UP000196536">
    <property type="component" value="Unassembled WGS sequence"/>
</dbReference>
<dbReference type="PANTHER" id="PTHR43434">
    <property type="entry name" value="PHOSPHOGLYCOLATE PHOSPHATASE"/>
    <property type="match status" value="1"/>
</dbReference>
<proteinExistence type="predicted"/>